<organism evidence="3 4">
    <name type="scientific">Syntrophobacter fumaroxidans (strain DSM 10017 / MPOB)</name>
    <dbReference type="NCBI Taxonomy" id="335543"/>
    <lineage>
        <taxon>Bacteria</taxon>
        <taxon>Pseudomonadati</taxon>
        <taxon>Thermodesulfobacteriota</taxon>
        <taxon>Syntrophobacteria</taxon>
        <taxon>Syntrophobacterales</taxon>
        <taxon>Syntrophobacteraceae</taxon>
        <taxon>Syntrophobacter</taxon>
    </lineage>
</organism>
<dbReference type="eggNOG" id="COG2132">
    <property type="taxonomic scope" value="Bacteria"/>
</dbReference>
<dbReference type="InterPro" id="IPR045087">
    <property type="entry name" value="Cu-oxidase_fam"/>
</dbReference>
<dbReference type="GO" id="GO:0016491">
    <property type="term" value="F:oxidoreductase activity"/>
    <property type="evidence" value="ECO:0007669"/>
    <property type="project" value="InterPro"/>
</dbReference>
<dbReference type="InterPro" id="IPR011706">
    <property type="entry name" value="Cu-oxidase_C"/>
</dbReference>
<evidence type="ECO:0000259" key="2">
    <source>
        <dbReference type="Pfam" id="PF07731"/>
    </source>
</evidence>
<protein>
    <submittedName>
        <fullName evidence="3">Multicopper oxidase, type 2</fullName>
    </submittedName>
</protein>
<dbReference type="PANTHER" id="PTHR48267:SF1">
    <property type="entry name" value="BILIRUBIN OXIDASE"/>
    <property type="match status" value="1"/>
</dbReference>
<name>A0LKH8_SYNFM</name>
<dbReference type="FunCoup" id="A0LKH8">
    <property type="interactions" value="80"/>
</dbReference>
<keyword evidence="4" id="KW-1185">Reference proteome</keyword>
<dbReference type="AlphaFoldDB" id="A0LKH8"/>
<dbReference type="STRING" id="335543.Sfum_2248"/>
<dbReference type="OrthoDB" id="9757546at2"/>
<dbReference type="InParanoid" id="A0LKH8"/>
<reference evidence="3 4" key="1">
    <citation type="submission" date="2006-10" db="EMBL/GenBank/DDBJ databases">
        <title>Complete sequence of Syntrophobacter fumaroxidans MPOB.</title>
        <authorList>
            <consortium name="US DOE Joint Genome Institute"/>
            <person name="Copeland A."/>
            <person name="Lucas S."/>
            <person name="Lapidus A."/>
            <person name="Barry K."/>
            <person name="Detter J.C."/>
            <person name="Glavina del Rio T."/>
            <person name="Hammon N."/>
            <person name="Israni S."/>
            <person name="Pitluck S."/>
            <person name="Goltsman E.G."/>
            <person name="Martinez M."/>
            <person name="Schmutz J."/>
            <person name="Larimer F."/>
            <person name="Land M."/>
            <person name="Hauser L."/>
            <person name="Kyrpides N."/>
            <person name="Kim E."/>
            <person name="Boone D.R."/>
            <person name="Brockman F."/>
            <person name="Culley D."/>
            <person name="Ferry J."/>
            <person name="Gunsalus R."/>
            <person name="McInerney M.J."/>
            <person name="Morrison M."/>
            <person name="Plugge C."/>
            <person name="Rohlin L."/>
            <person name="Scholten J."/>
            <person name="Sieber J."/>
            <person name="Stams A.J.M."/>
            <person name="Worm P."/>
            <person name="Henstra A.M."/>
            <person name="Richardson P."/>
        </authorList>
    </citation>
    <scope>NUCLEOTIDE SEQUENCE [LARGE SCALE GENOMIC DNA]</scope>
    <source>
        <strain evidence="4">DSM 10017 / MPOB</strain>
    </source>
</reference>
<dbReference type="Proteomes" id="UP000001784">
    <property type="component" value="Chromosome"/>
</dbReference>
<proteinExistence type="predicted"/>
<dbReference type="HOGENOM" id="CLU_009100_4_0_7"/>
<evidence type="ECO:0000313" key="4">
    <source>
        <dbReference type="Proteomes" id="UP000001784"/>
    </source>
</evidence>
<dbReference type="SUPFAM" id="SSF49503">
    <property type="entry name" value="Cupredoxins"/>
    <property type="match status" value="3"/>
</dbReference>
<dbReference type="CDD" id="cd13868">
    <property type="entry name" value="CuRO_2_CotA_like"/>
    <property type="match status" value="1"/>
</dbReference>
<feature type="domain" description="Plastocyanin-like" evidence="2">
    <location>
        <begin position="673"/>
        <end position="709"/>
    </location>
</feature>
<dbReference type="PANTHER" id="PTHR48267">
    <property type="entry name" value="CUPREDOXIN SUPERFAMILY PROTEIN"/>
    <property type="match status" value="1"/>
</dbReference>
<dbReference type="Gene3D" id="2.60.40.420">
    <property type="entry name" value="Cupredoxins - blue copper proteins"/>
    <property type="match status" value="3"/>
</dbReference>
<dbReference type="CDD" id="cd13844">
    <property type="entry name" value="CuRO_1_BOD_CotA_like"/>
    <property type="match status" value="1"/>
</dbReference>
<sequence length="872" mass="93510" precursor="true">MAGMSLPPGLEGDVNRHSVRPKTRTTRRFYAMKTIERIMPFPALPTVLCAGLAVLLLWSVPAIAVQPTLTAAPIVRAAPAPAVQTPLNPTKIPQFRQPLDVLDVTGATGIPVAVGTKDPVTGNQVIDVSICEYQTNVLPPGTPVVGAVAGVAPATWVWGYQEGAACTPGLQPRSYLGPVVLANRHTPTQMNYYNRLPGANVANVKAYTTSTDQTLIWGDPLSLNTAPPPINFNVPVGTALPELNLCWQAAQAFVPGVSVMPAPCLNNYGFLGLQAVPPPASYGSPVPASVHIHGGEVPSVVDGGPDSWWTRNGVFGHGYYSKGGTNDATAGKAVYVYPNGQEAAPIWFHDHMLGATRLNVYAGLAGGYIITEPASTLAKGLHPLGLADATWVPPVGQTENDRPLADLTVPLIIQDRMFDTNGQLFFPNVGINPEHPYWVPEFVGNTILVNGKTWPYFAVQPKRYRFLFLNGSNARAYELFLMSKTTGLKGPSMWVIGNDQGYLDAPREINPNLKPNDKLAIMPGERYEVIVDFSGVAGQTLEMRNTARTPWVGGAPVNGNTTGKVMQFRVAATPVVDKTFNPAALPAPAIRVNPADGLPKPMVRLTTALGTTPAAGVTIHKTRRLTLNEAIGAGGPLEVLVNNTLYDGSKPRLYNDFTPINTMWNTSYYSELPHEGETELWEILNLTADAHPIHPHLVAFQVLNRQGLDVKGYLAAYNTALTAAGLPLDGAGPPLDYNSSGAIGCAVTAPGRGDPRYSGLNPQCVLGGNPDPALTLSLVGLPVPPTPQEIGWKDTVQALPNMVTRILVRFAKPDLPAVTLADAAGYDFSPNHGHGYVWHCHIIDHEDNEMMRPFTVNDNALYPRNFLIGVNY</sequence>
<dbReference type="Pfam" id="PF07731">
    <property type="entry name" value="Cu-oxidase_2"/>
    <property type="match status" value="1"/>
</dbReference>
<evidence type="ECO:0000256" key="1">
    <source>
        <dbReference type="SAM" id="MobiDB-lite"/>
    </source>
</evidence>
<dbReference type="InterPro" id="IPR008972">
    <property type="entry name" value="Cupredoxin"/>
</dbReference>
<dbReference type="GO" id="GO:0005507">
    <property type="term" value="F:copper ion binding"/>
    <property type="evidence" value="ECO:0007669"/>
    <property type="project" value="InterPro"/>
</dbReference>
<accession>A0LKH8</accession>
<dbReference type="EMBL" id="CP000478">
    <property type="protein sequence ID" value="ABK17930.1"/>
    <property type="molecule type" value="Genomic_DNA"/>
</dbReference>
<gene>
    <name evidence="3" type="ordered locus">Sfum_2248</name>
</gene>
<evidence type="ECO:0000313" key="3">
    <source>
        <dbReference type="EMBL" id="ABK17930.1"/>
    </source>
</evidence>
<feature type="region of interest" description="Disordered" evidence="1">
    <location>
        <begin position="1"/>
        <end position="21"/>
    </location>
</feature>
<dbReference type="KEGG" id="sfu:Sfum_2248"/>